<evidence type="ECO:0000313" key="3">
    <source>
        <dbReference type="Proteomes" id="UP000510821"/>
    </source>
</evidence>
<feature type="region of interest" description="Disordered" evidence="1">
    <location>
        <begin position="146"/>
        <end position="171"/>
    </location>
</feature>
<dbReference type="AlphaFoldDB" id="A0A7D5XP65"/>
<sequence>MAVTKSAETQGEVKERLGISLDPPNRLSDMVVVKGSDAKIKVQNGSESVERIQGKEFKAIFGNDGMRRIEQGNLFAERVGGTVNFGSMQHVQFSFKTTEDRLDKPDIVMSPTLLGKLHGELGGAIKSTFKERGAYLNDLIAADKTGSKMKPGEEREETLKRGGFGEGKEPRILAKADKEGKMAEVEVVGKGFSFVKSRDGGWEHPAILIKPENLGKLSNTEPGVVIGLAYGNIPTQVEGVKELLRKMDEVSKNAEIAHLLEDKAFQRVQHLG</sequence>
<protein>
    <submittedName>
        <fullName evidence="2">Uncharacterized protein</fullName>
    </submittedName>
</protein>
<name>A0A7D5XP65_FERL1</name>
<reference evidence="3" key="1">
    <citation type="submission" date="2020-07" db="EMBL/GenBank/DDBJ databases">
        <title>Metabolic diversity and evolutionary history of the archaeal phylum ###Micrarchaeota### uncovered from a freshwater lake metagenome.</title>
        <authorList>
            <person name="Kadnikov V.V."/>
            <person name="Savvichev A.S."/>
            <person name="Mardanov A.V."/>
            <person name="Beletsky A.V."/>
            <person name="Chupakov A.V."/>
            <person name="Kokryatskaya N.M."/>
            <person name="Pimenov N.V."/>
            <person name="Ravin N.V."/>
        </authorList>
    </citation>
    <scope>NUCLEOTIDE SEQUENCE [LARGE SCALE GENOMIC DNA]</scope>
</reference>
<dbReference type="Proteomes" id="UP000510821">
    <property type="component" value="Chromosome"/>
</dbReference>
<evidence type="ECO:0000256" key="1">
    <source>
        <dbReference type="SAM" id="MobiDB-lite"/>
    </source>
</evidence>
<dbReference type="EMBL" id="CP058998">
    <property type="protein sequence ID" value="QLJ52227.1"/>
    <property type="molecule type" value="Genomic_DNA"/>
</dbReference>
<accession>A0A7D5XP65</accession>
<gene>
    <name evidence="2" type="ORF">Sv326_0052</name>
</gene>
<organism evidence="2 3">
    <name type="scientific">Fermentimicrarchaeum limneticum</name>
    <dbReference type="NCBI Taxonomy" id="2795018"/>
    <lineage>
        <taxon>Archaea</taxon>
        <taxon>Candidatus Micrarchaeota</taxon>
        <taxon>Candidatus Fermentimicrarchaeales</taxon>
        <taxon>Candidatus Fermentimicrarchaeaceae</taxon>
        <taxon>Candidatus Fermentimicrarchaeum</taxon>
    </lineage>
</organism>
<proteinExistence type="predicted"/>
<feature type="compositionally biased region" description="Basic and acidic residues" evidence="1">
    <location>
        <begin position="150"/>
        <end position="160"/>
    </location>
</feature>
<evidence type="ECO:0000313" key="2">
    <source>
        <dbReference type="EMBL" id="QLJ52227.1"/>
    </source>
</evidence>
<feature type="region of interest" description="Disordered" evidence="1">
    <location>
        <begin position="1"/>
        <end position="21"/>
    </location>
</feature>
<dbReference type="KEGG" id="flt:Sv326_0052"/>